<dbReference type="OrthoDB" id="2382414at2"/>
<organism evidence="1 2">
    <name type="scientific">Peribacillus cavernae</name>
    <dbReference type="NCBI Taxonomy" id="1674310"/>
    <lineage>
        <taxon>Bacteria</taxon>
        <taxon>Bacillati</taxon>
        <taxon>Bacillota</taxon>
        <taxon>Bacilli</taxon>
        <taxon>Bacillales</taxon>
        <taxon>Bacillaceae</taxon>
        <taxon>Peribacillus</taxon>
    </lineage>
</organism>
<evidence type="ECO:0000313" key="2">
    <source>
        <dbReference type="Proteomes" id="UP000267430"/>
    </source>
</evidence>
<dbReference type="InterPro" id="IPR018743">
    <property type="entry name" value="DUF2292"/>
</dbReference>
<name>A0A3S0U1W8_9BACI</name>
<dbReference type="Proteomes" id="UP000267430">
    <property type="component" value="Unassembled WGS sequence"/>
</dbReference>
<protein>
    <submittedName>
        <fullName evidence="1">DUF2292 domain-containing protein</fullName>
    </submittedName>
</protein>
<dbReference type="RefSeq" id="WP_126864968.1">
    <property type="nucleotide sequence ID" value="NZ_JAUSTX010000007.1"/>
</dbReference>
<dbReference type="Pfam" id="PF10055">
    <property type="entry name" value="DUF2292"/>
    <property type="match status" value="1"/>
</dbReference>
<keyword evidence="2" id="KW-1185">Reference proteome</keyword>
<evidence type="ECO:0000313" key="1">
    <source>
        <dbReference type="EMBL" id="RUQ28544.1"/>
    </source>
</evidence>
<dbReference type="EMBL" id="RYZZ01000015">
    <property type="protein sequence ID" value="RUQ28544.1"/>
    <property type="molecule type" value="Genomic_DNA"/>
</dbReference>
<sequence>MVNLSEEKVQHILSALQKIEYGSLLITIHEGEITQVDSTVKNRFLKPKSNQLNRKVNY</sequence>
<reference evidence="1 2" key="1">
    <citation type="submission" date="2018-12" db="EMBL/GenBank/DDBJ databases">
        <title>Bacillus chawlae sp. nov., Bacillus glennii sp. nov., and Bacillus saganii sp. nov. Isolated from the Vehicle Assembly Building at Kennedy Space Center where the Viking Spacecraft were Assembled.</title>
        <authorList>
            <person name="Seuylemezian A."/>
            <person name="Vaishampayan P."/>
        </authorList>
    </citation>
    <scope>NUCLEOTIDE SEQUENCE [LARGE SCALE GENOMIC DNA]</scope>
    <source>
        <strain evidence="1 2">L5</strain>
    </source>
</reference>
<dbReference type="AlphaFoldDB" id="A0A3S0U1W8"/>
<proteinExistence type="predicted"/>
<comment type="caution">
    <text evidence="1">The sequence shown here is derived from an EMBL/GenBank/DDBJ whole genome shotgun (WGS) entry which is preliminary data.</text>
</comment>
<accession>A0A3S0U1W8</accession>
<gene>
    <name evidence="1" type="ORF">ELQ35_11485</name>
</gene>